<protein>
    <recommendedName>
        <fullName evidence="3">Translocation/assembly module TamB</fullName>
    </recommendedName>
</protein>
<dbReference type="Proteomes" id="UP000316092">
    <property type="component" value="Unassembled WGS sequence"/>
</dbReference>
<evidence type="ECO:0008006" key="3">
    <source>
        <dbReference type="Google" id="ProtNLM"/>
    </source>
</evidence>
<comment type="caution">
    <text evidence="1">The sequence shown here is derived from an EMBL/GenBank/DDBJ whole genome shotgun (WGS) entry which is preliminary data.</text>
</comment>
<evidence type="ECO:0000313" key="1">
    <source>
        <dbReference type="EMBL" id="TSA85702.1"/>
    </source>
</evidence>
<dbReference type="RefSeq" id="WP_143720633.1">
    <property type="nucleotide sequence ID" value="NZ_VKDB01000008.1"/>
</dbReference>
<gene>
    <name evidence="1" type="ORF">FNU79_09645</name>
</gene>
<proteinExistence type="predicted"/>
<dbReference type="EMBL" id="VKDB01000008">
    <property type="protein sequence ID" value="TSA85702.1"/>
    <property type="molecule type" value="Genomic_DNA"/>
</dbReference>
<name>A0A553UZS1_9DEIO</name>
<sequence length="3539" mass="361048">MSAVILRRLAQIFAVLLVAALLLIAFGPALYGPALLARVGGPYQLSAASVSGPLWNVSAQGLSVKGPGVSVRAEQAQVGLAALSLGDKTARLNLALSGGVINLTLKDLFKKSAGATPSLPLTILPGNVSIKDVRLNFNGKGMEIPNGHFAVSGSSTGDNQGQLKLSGQTDYGDVNAALNYAEKNGELSGKADFTADARLVNFYWRPGGVTAGRVTGQYRLSGGQLEGDFKLVGGAVRVPEAKFVEIGPVSGRFTHRGDVIQGQISGQGLGGPVTAQAKVDLAAQRFEVRAQASPTLTALGKALKLPASGAVQLSAQVSGWKTVKASAQLKSAQGQFVNIPYRELGADYAFAFAKGHIQQNTLRFGAQARLLGERQQIAGNWTFNKSGAVTLSGRLAQKPLNLSGQINAKNKLTVAGTGLGGPVEASYQLTQRELSATLRPDVYTLTGRLSVAGKVNDLALSASQLKVGPLTFSGRGRLNEKGLQASLDESAGGSVSVETDRRFVGTWQADGLGLASIKADGSGAIDLIKGLSGQLSAEVTSVSSSLSGPVKLNWLTRTGTWQAGDQRLTWNGETFGVIASNLKAAGLIVNGAANYRTDTRQASMQATTNLLGEVQKLAGQWTANRGGRFSLVGQLLKEPLNLSGKLGAQNQVSLQGRAIGGPVQANFNPASLQLSAQLEPSLYGVTGKVAVSGQPNDLAIKAQAVKVGPLTLNGQGQFKQGRVQANFSETGGGVLGVSGPLNDLTFKAQGVKIGPLTLAAQGKLNDSGLQASVDEAGGGTLSVSTNRQFVGTWRADRLGLVGISANGSGAIDLTKGLSGQLSAQVPSVSSALSGPVKLNWLTRTGTWQAGQQRLTWNGDTFSLKADHLKVQDFSIGGQAAYRLTDRRVTGRLTASGNGVNVVATGQGQQARLSGTVRGVGVQALSDLQAPFTTRVQVNGADLAGKLSLSSTNGVNFNLQSGKQSAQGSLEGQNWNVTGGVDLAALRPLLGVGTPALSGNLQLNLAGLGGTAKLQASLAGAQVGGTLTRQNGAVSANLSGQLSDLTAQLSGQVYPQVQLSGPVTWRGVGGPQTVSAQLSGSYGDLRVRASGQTSAIDTGSVALPSQALRLEGSLTPTLALNSSWGDLGLMYKGGEVSARGQQTLSAAGQAGQVRVDATWKPDYSGNLSAAGQLGEYAFSASGPWTALKVNLSGAGLTATGRANARTLDYVLDVGGLLSGVNVSGQVRGQKAALIGTLKASDGQGGQADIKVNSLNSFTLDAQNFKVAGQTLQGKLSAKNGQLSGSAKLGPLDVKAKDGRFTASGTLYQHQINASGRLNLPTALSDLKLKVDGPYLSAQASGSGSKLLGSVRLKAQQYGSGALSAQLPAQDLPLEASLSPLSVKVGGLRYAGANWSGDTRVRYSINKKPSSLRLIGNGKTLSAAPQGTLLAGQVKVLPEFGGTLKVNLAELEAALPPTLLPASVKTNLVPGVLSAQLSLSGAALSLSGGRWQGEVLGLSGQVGWSGKLTAKALLTLPTSRLPISYDGQDLRLQNAVLDAQALRPVLETLNASLADLKGQLRADVTVPGLDFARASGEAKVDLSLNQQAARGQLNLRGGQLSAALRSTLGGQALSVTGSLYPQADATFEVGGVRGTVTGDARSLDANTSWMAQAAGTFTAGPLQGRSVTARASLSPQIASLSGVLDGLNLDLSAQKAASEWTVEGTFNAADLKPLTGQVGQVAGTLSGTLSKLTAQASGDFAGVAFEVPATYQSGVVTLQDAQLSRPLGNSPSDGSARASLSGQAYPALDLSGSATLTAYAPGTYSLSASGAYAAPRLALGGVLTSDVLGFGLTGTRLDAVLKGQDFVVTAQGGPLAGVARGRTDAPNYLQTANLTLHAPYRNGDTKLQLDGPLSWNAKTGWGGALSVVGDAPGGALSAQLSGNGPLKVQASLGPAQLSGQFSASLPTSPNGSLKLASLDIGAFWQRPQLLRLSGIADLGGSSWADLSAQFSGQLEDADGQLSGDLSGEYAAGQAKLSLNGQALQGSAKLSGAEFTASLNAAGVTLSRLLPPSLGVGSLRLSGTAQASGSTSAGLISLSAQNLSLSGQQSAVGDFSVSGSARYSGGVARADLTGRAYGGDLSATGSFQNGLRIKASGLTLKQYGVTAASGDLVLRGDYSNPTLSGVLRATRPEGEATATVSGQLQDPQIHLKAALTGPYSGTVYADAAQLNLAQQTAQLHLYGNVTQAKTDSAQKGSNWLNLDLRGVWPKLSGEATARLVSLRQLGFNEPVKLIGSGDGSYQLSAGSLGSGQLSLTGLNPVVKASATLTPLALIGAEGNGQLNASLSGPLTDLRLVASGTFSKLSRSGVSLPTTSLSLSGSLTALRGEVRQNGAAVGSFDGQQLRFTNLKAAAAGLDLTASGNANLSGQNSGEISAQVSAAGAANGAAKLTYGAAGLTAAGQLTAAGFAGAFDVAATQKSGWSGQVSLSGGPVISGVGAVLSAGTPLSLSGPFAAPRLSGTLGLVGAQAQLTASSGGARLTLQDGPTTRASGSLSLLKTGSGYVWEGEGRLIRPEGELDLGLSGEAANPQAQLSFRRGEWTAHGEGNLKGAQLQLSDGVKSGNLSYDGQTFRISAEQLDLARLHIGDLSGQVSAVGALDNKLSGSASLSFSNLSSGAVLPYFELPLTGSGSAQVKFANGKGQVQANVTAPYGQVVLSAEQNAAGGRWSGSLKGQLTKDQGRILADVSLDDSGAGGQLKLENLPLNVSNLPVKLNGTVTLAGQNFTLDGEAVTDMGRADVSGDGGIADLAPILSNYTALKPSEAGYRIQVGVSNFDLAQLKLAQGIGGAISGQLTLSADSGSFAVSSKALKLGNASFPARIDGTLAGGDWRLRGYVGSSTLFGAVTNGQLSVRSQLEALPLGNIISGFTGKLPGDGIVTGIARLDAPLSDVLSGSLNVVAERVRVTSGADTLIGSGTIDFRNRELRQFKLQLDGAGQWRISGEYTRQNVNLQAAFINTTFTPVLAFVPSLSGVAPALKGSLTLNVGGTYEQPTATLSGSNLLGSVSGINVQVPSLSGQLGNDGQFTAQAAVQASGNLGTAGTLRASGQFANSQLSATVLRYQGTLSADLLGNLGTLDASLTQGQGRNAQNQGTWTATAAAQQGGTLSLSGQVSPSIDLKVVAQNYNLPVRSIYARESSLNAALSAKSLGEQIVVSGQASFDRLILGRVGAASLPGTVSSATGNDPLSNFVSPLPDELTVFPSKTGEKPVSPFLQRVVLQDIPITAPNGIRVDENLAQAELSASLTLSGTGASPRLSGNVKSLRGNLLLRDNNFNLQNASANFDGSSLYPVFSVTAQGRVPDQSGKTIGVQLQSDGSFVVQSGARALKLDTELSCTTCTSAGDYSQAELYSLLALGTPDITTVGSNIGSLGQSAISTALNLFVLSELQRNIARALGVDVFRISSNLITPEGNLDAKFTVGTYLSKQFYVQYQVDLTGKGLFDATYTTDDNRFTFKVSTPISGLDLQTVRPSLTVGYNFNANNSLTLGVQSGLGTRFSVGYLYKW</sequence>
<evidence type="ECO:0000313" key="2">
    <source>
        <dbReference type="Proteomes" id="UP000316092"/>
    </source>
</evidence>
<reference evidence="1 2" key="1">
    <citation type="submission" date="2019-07" db="EMBL/GenBank/DDBJ databases">
        <title>Deinococcus detaillus sp. nov., isolated from humus soil in Antarctica.</title>
        <authorList>
            <person name="Zhang K."/>
        </authorList>
    </citation>
    <scope>NUCLEOTIDE SEQUENCE [LARGE SCALE GENOMIC DNA]</scope>
    <source>
        <strain evidence="1 2">H1</strain>
    </source>
</reference>
<accession>A0A553UZS1</accession>
<organism evidence="1 2">
    <name type="scientific">Deinococcus detaillensis</name>
    <dbReference type="NCBI Taxonomy" id="2592048"/>
    <lineage>
        <taxon>Bacteria</taxon>
        <taxon>Thermotogati</taxon>
        <taxon>Deinococcota</taxon>
        <taxon>Deinococci</taxon>
        <taxon>Deinococcales</taxon>
        <taxon>Deinococcaceae</taxon>
        <taxon>Deinococcus</taxon>
    </lineage>
</organism>
<keyword evidence="2" id="KW-1185">Reference proteome</keyword>
<dbReference type="OrthoDB" id="50957at2"/>